<evidence type="ECO:0000313" key="3">
    <source>
        <dbReference type="Proteomes" id="UP000030664"/>
    </source>
</evidence>
<gene>
    <name evidence="2" type="ORF">AS25_08665</name>
</gene>
<dbReference type="InterPro" id="IPR036165">
    <property type="entry name" value="YefM-like_sf"/>
</dbReference>
<name>A0A0B0DFV2_9MICC</name>
<comment type="caution">
    <text evidence="2">The sequence shown here is derived from an EMBL/GenBank/DDBJ whole genome shotgun (WGS) entry which is preliminary data.</text>
</comment>
<dbReference type="AlphaFoldDB" id="A0A0B0DFV2"/>
<organism evidence="2 3">
    <name type="scientific">Kocuria marina</name>
    <dbReference type="NCBI Taxonomy" id="223184"/>
    <lineage>
        <taxon>Bacteria</taxon>
        <taxon>Bacillati</taxon>
        <taxon>Actinomycetota</taxon>
        <taxon>Actinomycetes</taxon>
        <taxon>Micrococcales</taxon>
        <taxon>Micrococcaceae</taxon>
        <taxon>Kocuria</taxon>
    </lineage>
</organism>
<comment type="similarity">
    <text evidence="1">Belongs to the phD/YefM antitoxin family.</text>
</comment>
<sequence>MSLLDLSHPISVTEASQRGVAGLIKDAEAGEEVMVSRHGKTVAAVVSARQLEQLRTLEGDLRDAALVIVRAATDSGVRGSLDEALTAFGLDRAQLETELDADLAAGRP</sequence>
<dbReference type="EMBL" id="JROM01000037">
    <property type="protein sequence ID" value="KHE74149.1"/>
    <property type="molecule type" value="Genomic_DNA"/>
</dbReference>
<evidence type="ECO:0000313" key="2">
    <source>
        <dbReference type="EMBL" id="KHE74149.1"/>
    </source>
</evidence>
<dbReference type="SUPFAM" id="SSF143120">
    <property type="entry name" value="YefM-like"/>
    <property type="match status" value="1"/>
</dbReference>
<proteinExistence type="inferred from homology"/>
<protein>
    <submittedName>
        <fullName evidence="2">Prevent-host-death family protein</fullName>
    </submittedName>
</protein>
<dbReference type="eggNOG" id="ENOG503352Z">
    <property type="taxonomic scope" value="Bacteria"/>
</dbReference>
<accession>A0A0B0DFV2</accession>
<reference evidence="2 3" key="1">
    <citation type="submission" date="2014-09" db="EMBL/GenBank/DDBJ databases">
        <title>High-quality draft genome sequence of Kocuria marina SO9-6, an actinobacterium isolated from a copper mine.</title>
        <authorList>
            <person name="Castro D.B."/>
            <person name="Pereira L.B."/>
            <person name="Silva M.V."/>
            <person name="Silva B.P."/>
            <person name="Zanardi B.R."/>
            <person name="Carlos C."/>
            <person name="Belgini D.R."/>
            <person name="Limache E.G."/>
            <person name="Lacerda G.V."/>
            <person name="Nery M.B."/>
            <person name="Gomes M.B."/>
            <person name="Souza S."/>
            <person name="Silva T.M."/>
            <person name="Rodrigues V.D."/>
            <person name="Paulino L.C."/>
            <person name="Vicentini R."/>
            <person name="Ferraz L.F."/>
            <person name="Ottoboni L.M."/>
        </authorList>
    </citation>
    <scope>NUCLEOTIDE SEQUENCE [LARGE SCALE GENOMIC DNA]</scope>
    <source>
        <strain evidence="2 3">SO9-6</strain>
    </source>
</reference>
<evidence type="ECO:0000256" key="1">
    <source>
        <dbReference type="ARBA" id="ARBA00009981"/>
    </source>
</evidence>
<dbReference type="Gene3D" id="3.40.1620.10">
    <property type="entry name" value="YefM-like domain"/>
    <property type="match status" value="1"/>
</dbReference>
<dbReference type="NCBIfam" id="TIGR01552">
    <property type="entry name" value="phd_fam"/>
    <property type="match status" value="1"/>
</dbReference>
<dbReference type="RefSeq" id="WP_019311248.1">
    <property type="nucleotide sequence ID" value="NZ_JAQDPS010000034.1"/>
</dbReference>
<dbReference type="Proteomes" id="UP000030664">
    <property type="component" value="Unassembled WGS sequence"/>
</dbReference>